<dbReference type="SUPFAM" id="SSF54373">
    <property type="entry name" value="FAD-linked reductases, C-terminal domain"/>
    <property type="match status" value="1"/>
</dbReference>
<dbReference type="InterPro" id="IPR036188">
    <property type="entry name" value="FAD/NAD-bd_sf"/>
</dbReference>
<dbReference type="GO" id="GO:0050660">
    <property type="term" value="F:flavin adenine dinucleotide binding"/>
    <property type="evidence" value="ECO:0007669"/>
    <property type="project" value="InterPro"/>
</dbReference>
<dbReference type="AlphaFoldDB" id="A0A9P6CM68"/>
<dbReference type="OrthoDB" id="413885at2759"/>
<dbReference type="PROSITE" id="PS00624">
    <property type="entry name" value="GMC_OXRED_2"/>
    <property type="match status" value="1"/>
</dbReference>
<feature type="signal peptide" evidence="2">
    <location>
        <begin position="1"/>
        <end position="20"/>
    </location>
</feature>
<dbReference type="EMBL" id="MU150247">
    <property type="protein sequence ID" value="KAF9465413.1"/>
    <property type="molecule type" value="Genomic_DNA"/>
</dbReference>
<evidence type="ECO:0000256" key="2">
    <source>
        <dbReference type="SAM" id="SignalP"/>
    </source>
</evidence>
<dbReference type="Pfam" id="PF05199">
    <property type="entry name" value="GMC_oxred_C"/>
    <property type="match status" value="1"/>
</dbReference>
<sequence>MLVRLALSILPLVGTALSQAGGPYTDPDNGITFWGYTEPVHGVTYGYVFPPLGGTEFIGEIVAPIATKWAGAVPGGNMLQNLLLVAWPNGNSIVRSARIATDYLQPTAMSGPVLTDLPSTKVNSTHWKWVYRCQNCISWSTPTGTKSIPVDAFGVPAWAWSSVAVDSPSNPQSTFLEHNDFGFFGLDYAAAHVSASLYNNWAAGGTGGGTITPTTTSTSTTSQPPVTATPYDYIVVGSGPGGLVTADRLSEAGKKVLLLERGGPSTWETGGRYGPEWTNGKNLTKFDVPGLFESMFSDGNPFWWCKDVNVFAGCLMGGGTSINGALYWISPYSDFAPTTGWPVSWGNHAPYTAKMKARLPSTDAPSTDGKRYLMQSFDVAAALLKGQGYTQRTINDEPDSKDHSYGYSAYNFQGGMRAGPVATYFRTAKARKNFTYKQYVYVQNVVRNGPAITGVKTNDTSLGPNGIIPLTAKGRVVLSAGAFGSPRILFRSGIGPTDMINVVKNNAEAAPNLPPQAQWINLPVGYNVSDNPSINLVFTHPSIDAYDNWAPIWTNPRSADASQYLKNRSGVFAQGSPRLNFWRAYSGSDGKTRWMQGTVRPGAASVTTSYPYNASQIFTITVYLSTGITSRGRIGIDAAMTARPLIGPWFTDPIDKAVLIQGINDLISNIKSVSGLTLITPDNKTTITNYVNNYDPGSLNSNHWVGSNTIGVAGKAVVDENAKVFNTNNLFVVDASIIPQMPMSNPHGMIMSMAEQAVTKILALSGGP</sequence>
<keyword evidence="5" id="KW-1185">Reference proteome</keyword>
<dbReference type="Gene3D" id="3.30.410.10">
    <property type="entry name" value="Cholesterol Oxidase, domain 2"/>
    <property type="match status" value="1"/>
</dbReference>
<evidence type="ECO:0000256" key="1">
    <source>
        <dbReference type="ARBA" id="ARBA00001974"/>
    </source>
</evidence>
<dbReference type="InterPro" id="IPR015920">
    <property type="entry name" value="Cellobiose_DH-like_cyt"/>
</dbReference>
<evidence type="ECO:0000313" key="4">
    <source>
        <dbReference type="EMBL" id="KAF9465413.1"/>
    </source>
</evidence>
<dbReference type="Gene3D" id="2.60.40.1210">
    <property type="entry name" value="Cellobiose dehydrogenase, cytochrome domain"/>
    <property type="match status" value="1"/>
</dbReference>
<dbReference type="Proteomes" id="UP000807353">
    <property type="component" value="Unassembled WGS sequence"/>
</dbReference>
<organism evidence="4 5">
    <name type="scientific">Collybia nuda</name>
    <dbReference type="NCBI Taxonomy" id="64659"/>
    <lineage>
        <taxon>Eukaryota</taxon>
        <taxon>Fungi</taxon>
        <taxon>Dikarya</taxon>
        <taxon>Basidiomycota</taxon>
        <taxon>Agaricomycotina</taxon>
        <taxon>Agaricomycetes</taxon>
        <taxon>Agaricomycetidae</taxon>
        <taxon>Agaricales</taxon>
        <taxon>Tricholomatineae</taxon>
        <taxon>Clitocybaceae</taxon>
        <taxon>Collybia</taxon>
    </lineage>
</organism>
<feature type="domain" description="Glucose-methanol-choline oxidoreductase N-terminal" evidence="3">
    <location>
        <begin position="481"/>
        <end position="495"/>
    </location>
</feature>
<keyword evidence="2" id="KW-0732">Signal</keyword>
<feature type="chain" id="PRO_5040474994" evidence="2">
    <location>
        <begin position="21"/>
        <end position="768"/>
    </location>
</feature>
<evidence type="ECO:0000259" key="3">
    <source>
        <dbReference type="PROSITE" id="PS00624"/>
    </source>
</evidence>
<gene>
    <name evidence="4" type="ORF">BDZ94DRAFT_340713</name>
</gene>
<dbReference type="SUPFAM" id="SSF49344">
    <property type="entry name" value="CBD9-like"/>
    <property type="match status" value="1"/>
</dbReference>
<accession>A0A9P6CM68</accession>
<name>A0A9P6CM68_9AGAR</name>
<dbReference type="CDD" id="cd09630">
    <property type="entry name" value="CDH_like_cytochrome"/>
    <property type="match status" value="1"/>
</dbReference>
<reference evidence="4" key="1">
    <citation type="submission" date="2020-11" db="EMBL/GenBank/DDBJ databases">
        <authorList>
            <consortium name="DOE Joint Genome Institute"/>
            <person name="Ahrendt S."/>
            <person name="Riley R."/>
            <person name="Andreopoulos W."/>
            <person name="Labutti K."/>
            <person name="Pangilinan J."/>
            <person name="Ruiz-Duenas F.J."/>
            <person name="Barrasa J.M."/>
            <person name="Sanchez-Garcia M."/>
            <person name="Camarero S."/>
            <person name="Miyauchi S."/>
            <person name="Serrano A."/>
            <person name="Linde D."/>
            <person name="Babiker R."/>
            <person name="Drula E."/>
            <person name="Ayuso-Fernandez I."/>
            <person name="Pacheco R."/>
            <person name="Padilla G."/>
            <person name="Ferreira P."/>
            <person name="Barriuso J."/>
            <person name="Kellner H."/>
            <person name="Castanera R."/>
            <person name="Alfaro M."/>
            <person name="Ramirez L."/>
            <person name="Pisabarro A.G."/>
            <person name="Kuo A."/>
            <person name="Tritt A."/>
            <person name="Lipzen A."/>
            <person name="He G."/>
            <person name="Yan M."/>
            <person name="Ng V."/>
            <person name="Cullen D."/>
            <person name="Martin F."/>
            <person name="Rosso M.-N."/>
            <person name="Henrissat B."/>
            <person name="Hibbett D."/>
            <person name="Martinez A.T."/>
            <person name="Grigoriev I.V."/>
        </authorList>
    </citation>
    <scope>NUCLEOTIDE SEQUENCE</scope>
    <source>
        <strain evidence="4">CBS 247.69</strain>
    </source>
</reference>
<dbReference type="GO" id="GO:0016614">
    <property type="term" value="F:oxidoreductase activity, acting on CH-OH group of donors"/>
    <property type="evidence" value="ECO:0007669"/>
    <property type="project" value="InterPro"/>
</dbReference>
<evidence type="ECO:0000313" key="5">
    <source>
        <dbReference type="Proteomes" id="UP000807353"/>
    </source>
</evidence>
<proteinExistence type="predicted"/>
<dbReference type="Pfam" id="PF13450">
    <property type="entry name" value="NAD_binding_8"/>
    <property type="match status" value="1"/>
</dbReference>
<dbReference type="Pfam" id="PF00732">
    <property type="entry name" value="GMC_oxred_N"/>
    <property type="match status" value="1"/>
</dbReference>
<dbReference type="SUPFAM" id="SSF51905">
    <property type="entry name" value="FAD/NAD(P)-binding domain"/>
    <property type="match status" value="1"/>
</dbReference>
<dbReference type="InterPro" id="IPR000172">
    <property type="entry name" value="GMC_OxRdtase_N"/>
</dbReference>
<dbReference type="PANTHER" id="PTHR47190:SF1">
    <property type="entry name" value="GLUCOSE-METHANOL-CHOLINE OXIDOREDUCTASE N-TERMINAL DOMAIN-CONTAINING PROTEIN"/>
    <property type="match status" value="1"/>
</dbReference>
<dbReference type="PANTHER" id="PTHR47190">
    <property type="entry name" value="DEHYDROGENASE, PUTATIVE-RELATED"/>
    <property type="match status" value="1"/>
</dbReference>
<dbReference type="Gene3D" id="3.50.50.60">
    <property type="entry name" value="FAD/NAD(P)-binding domain"/>
    <property type="match status" value="1"/>
</dbReference>
<dbReference type="Pfam" id="PF16010">
    <property type="entry name" value="CDH-cyt"/>
    <property type="match status" value="1"/>
</dbReference>
<comment type="cofactor">
    <cofactor evidence="1">
        <name>FAD</name>
        <dbReference type="ChEBI" id="CHEBI:57692"/>
    </cofactor>
</comment>
<protein>
    <submittedName>
        <fullName evidence="4">Cellobiose dehydrogenase</fullName>
    </submittedName>
</protein>
<comment type="caution">
    <text evidence="4">The sequence shown here is derived from an EMBL/GenBank/DDBJ whole genome shotgun (WGS) entry which is preliminary data.</text>
</comment>
<dbReference type="InterPro" id="IPR053208">
    <property type="entry name" value="GMC_Oxidoreductase_CD"/>
</dbReference>
<dbReference type="InterPro" id="IPR007867">
    <property type="entry name" value="GMC_OxRtase_C"/>
</dbReference>